<keyword evidence="2" id="KW-0812">Transmembrane</keyword>
<feature type="transmembrane region" description="Helical" evidence="2">
    <location>
        <begin position="152"/>
        <end position="171"/>
    </location>
</feature>
<evidence type="ECO:0000313" key="3">
    <source>
        <dbReference type="EMBL" id="RKR73465.1"/>
    </source>
</evidence>
<gene>
    <name evidence="3" type="ORF">C8E83_0558</name>
</gene>
<accession>A0A495IEB1</accession>
<dbReference type="EMBL" id="RBKS01000001">
    <property type="protein sequence ID" value="RKR73465.1"/>
    <property type="molecule type" value="Genomic_DNA"/>
</dbReference>
<keyword evidence="2" id="KW-1133">Transmembrane helix</keyword>
<sequence>MTDVTPPMPADPAPGARADHGPDRTPGPDGSPRSDSSPTRTPEPNAEQRAESLKERIYVTFTALAIVLTLQTHPHGGVGEAALTLLIGVVGTLLAVFLADFLSHLTVHAHVPTGPEFRHMVAVSLGAIAVIVVPMALLGLAALGLWGLPVALGGSIGILLATLVVVGYLAVRRIRLPAWQKLLIMLGELVVGAAVIALELLAH</sequence>
<evidence type="ECO:0000313" key="4">
    <source>
        <dbReference type="Proteomes" id="UP000280008"/>
    </source>
</evidence>
<dbReference type="RefSeq" id="WP_245981371.1">
    <property type="nucleotide sequence ID" value="NZ_RBKS01000001.1"/>
</dbReference>
<protein>
    <submittedName>
        <fullName evidence="3">Uncharacterized protein</fullName>
    </submittedName>
</protein>
<feature type="region of interest" description="Disordered" evidence="1">
    <location>
        <begin position="1"/>
        <end position="51"/>
    </location>
</feature>
<feature type="transmembrane region" description="Helical" evidence="2">
    <location>
        <begin position="123"/>
        <end position="146"/>
    </location>
</feature>
<feature type="transmembrane region" description="Helical" evidence="2">
    <location>
        <begin position="183"/>
        <end position="202"/>
    </location>
</feature>
<dbReference type="Proteomes" id="UP000280008">
    <property type="component" value="Unassembled WGS sequence"/>
</dbReference>
<feature type="compositionally biased region" description="Pro residues" evidence="1">
    <location>
        <begin position="1"/>
        <end position="12"/>
    </location>
</feature>
<keyword evidence="2" id="KW-0472">Membrane</keyword>
<keyword evidence="4" id="KW-1185">Reference proteome</keyword>
<feature type="transmembrane region" description="Helical" evidence="2">
    <location>
        <begin position="81"/>
        <end position="102"/>
    </location>
</feature>
<name>A0A495IEB1_9MICO</name>
<comment type="caution">
    <text evidence="3">The sequence shown here is derived from an EMBL/GenBank/DDBJ whole genome shotgun (WGS) entry which is preliminary data.</text>
</comment>
<dbReference type="AlphaFoldDB" id="A0A495IEB1"/>
<feature type="compositionally biased region" description="Low complexity" evidence="1">
    <location>
        <begin position="27"/>
        <end position="42"/>
    </location>
</feature>
<proteinExistence type="predicted"/>
<reference evidence="3 4" key="1">
    <citation type="submission" date="2018-10" db="EMBL/GenBank/DDBJ databases">
        <title>Sequencing the genomes of 1000 actinobacteria strains.</title>
        <authorList>
            <person name="Klenk H.-P."/>
        </authorList>
    </citation>
    <scope>NUCLEOTIDE SEQUENCE [LARGE SCALE GENOMIC DNA]</scope>
    <source>
        <strain evidence="3 4">DSM 17894</strain>
    </source>
</reference>
<evidence type="ECO:0000256" key="2">
    <source>
        <dbReference type="SAM" id="Phobius"/>
    </source>
</evidence>
<organism evidence="3 4">
    <name type="scientific">Frondihabitans australicus</name>
    <dbReference type="NCBI Taxonomy" id="386892"/>
    <lineage>
        <taxon>Bacteria</taxon>
        <taxon>Bacillati</taxon>
        <taxon>Actinomycetota</taxon>
        <taxon>Actinomycetes</taxon>
        <taxon>Micrococcales</taxon>
        <taxon>Microbacteriaceae</taxon>
        <taxon>Frondihabitans</taxon>
    </lineage>
</organism>
<evidence type="ECO:0000256" key="1">
    <source>
        <dbReference type="SAM" id="MobiDB-lite"/>
    </source>
</evidence>